<feature type="compositionally biased region" description="Polar residues" evidence="1">
    <location>
        <begin position="253"/>
        <end position="262"/>
    </location>
</feature>
<evidence type="ECO:0000313" key="2">
    <source>
        <dbReference type="EMBL" id="PUA82616.1"/>
    </source>
</evidence>
<proteinExistence type="predicted"/>
<accession>A0A2R7Z2Z8</accession>
<dbReference type="AlphaFoldDB" id="A0A2R7Z2Z8"/>
<comment type="caution">
    <text evidence="2">The sequence shown here is derived from an EMBL/GenBank/DDBJ whole genome shotgun (WGS) entry which is preliminary data.</text>
</comment>
<feature type="compositionally biased region" description="Polar residues" evidence="1">
    <location>
        <begin position="272"/>
        <end position="288"/>
    </location>
</feature>
<feature type="compositionally biased region" description="Polar residues" evidence="1">
    <location>
        <begin position="202"/>
        <end position="215"/>
    </location>
</feature>
<keyword evidence="3" id="KW-1185">Reference proteome</keyword>
<feature type="region of interest" description="Disordered" evidence="1">
    <location>
        <begin position="1"/>
        <end position="20"/>
    </location>
</feature>
<gene>
    <name evidence="2" type="ORF">C7S10_02470</name>
</gene>
<evidence type="ECO:0000256" key="1">
    <source>
        <dbReference type="SAM" id="MobiDB-lite"/>
    </source>
</evidence>
<feature type="compositionally biased region" description="Low complexity" evidence="1">
    <location>
        <begin position="225"/>
        <end position="245"/>
    </location>
</feature>
<feature type="compositionally biased region" description="Low complexity" evidence="1">
    <location>
        <begin position="329"/>
        <end position="344"/>
    </location>
</feature>
<feature type="region of interest" description="Disordered" evidence="1">
    <location>
        <begin position="40"/>
        <end position="380"/>
    </location>
</feature>
<feature type="compositionally biased region" description="Low complexity" evidence="1">
    <location>
        <begin position="353"/>
        <end position="362"/>
    </location>
</feature>
<feature type="compositionally biased region" description="Polar residues" evidence="1">
    <location>
        <begin position="45"/>
        <end position="60"/>
    </location>
</feature>
<dbReference type="Proteomes" id="UP000244867">
    <property type="component" value="Unassembled WGS sequence"/>
</dbReference>
<reference evidence="2 3" key="1">
    <citation type="submission" date="2018-03" db="EMBL/GenBank/DDBJ databases">
        <authorList>
            <person name="Keele B.F."/>
        </authorList>
    </citation>
    <scope>NUCLEOTIDE SEQUENCE [LARGE SCALE GENOMIC DNA]</scope>
    <source>
        <strain evidence="2 3">IB-3</strain>
    </source>
</reference>
<feature type="compositionally biased region" description="Polar residues" evidence="1">
    <location>
        <begin position="171"/>
        <end position="189"/>
    </location>
</feature>
<sequence length="416" mass="42571">MTARNGRAQRKYQRCTTGLSTISAPVTAATARTACARSPVVHVSATRTAKPSATTCASARTRSRKVSGARPAPSQPATRSRKPPSTVGIDSGTFTEPGTPRACTHPTPRPASRPGPTRTAQDTAPTCTSRRTRCPREAAAGRATSAIPMHTSPPGSLTAAARPPSAAPHTQPRSTVTTSAAAISPTISRSLWRPPTPWASISGEQSTTDDASAGSTPAHAASLGTAQASRASPSSATRRCATTSSHGLPVTPATASPNSSGTGPYGAAVSIQRGSTPCTIGPTSTPGPNSYGEMPTCASTPWAAYDQPSREKSGGASTSGADHTTVACRTSAIASSRSRPSARATSRHRRSHAAAWRPRPSSTTDSPAIRPASEPRSACSTVTCISAVDAGRVEMTMPPRRTSRLPANPRVTMRGG</sequence>
<organism evidence="2 3">
    <name type="scientific">Nocardioides currus</name>
    <dbReference type="NCBI Taxonomy" id="2133958"/>
    <lineage>
        <taxon>Bacteria</taxon>
        <taxon>Bacillati</taxon>
        <taxon>Actinomycetota</taxon>
        <taxon>Actinomycetes</taxon>
        <taxon>Propionibacteriales</taxon>
        <taxon>Nocardioidaceae</taxon>
        <taxon>Nocardioides</taxon>
    </lineage>
</organism>
<name>A0A2R7Z2Z8_9ACTN</name>
<evidence type="ECO:0000313" key="3">
    <source>
        <dbReference type="Proteomes" id="UP000244867"/>
    </source>
</evidence>
<feature type="region of interest" description="Disordered" evidence="1">
    <location>
        <begin position="393"/>
        <end position="416"/>
    </location>
</feature>
<protein>
    <submittedName>
        <fullName evidence="2">Uncharacterized protein</fullName>
    </submittedName>
</protein>
<dbReference type="EMBL" id="PYXZ01000001">
    <property type="protein sequence ID" value="PUA82616.1"/>
    <property type="molecule type" value="Genomic_DNA"/>
</dbReference>